<dbReference type="EMBL" id="CAXAJV020001293">
    <property type="protein sequence ID" value="CAL7944842.1"/>
    <property type="molecule type" value="Genomic_DNA"/>
</dbReference>
<reference evidence="2 3" key="1">
    <citation type="submission" date="2024-08" db="EMBL/GenBank/DDBJ databases">
        <authorList>
            <person name="Will J Nash"/>
            <person name="Angela Man"/>
            <person name="Seanna McTaggart"/>
            <person name="Kendall Baker"/>
            <person name="Tom Barker"/>
            <person name="Leah Catchpole"/>
            <person name="Alex Durrant"/>
            <person name="Karim Gharbi"/>
            <person name="Naomi Irish"/>
            <person name="Gemy Kaithakottil"/>
            <person name="Debby Ku"/>
            <person name="Aaliyah Providence"/>
            <person name="Felix Shaw"/>
            <person name="David Swarbreck"/>
            <person name="Chris Watkins"/>
            <person name="Ann M. McCartney"/>
            <person name="Giulio Formenti"/>
            <person name="Alice Mouton"/>
            <person name="Noel Vella"/>
            <person name="Bjorn M von Reumont"/>
            <person name="Adriana Vella"/>
            <person name="Wilfried Haerty"/>
        </authorList>
    </citation>
    <scope>NUCLEOTIDE SEQUENCE [LARGE SCALE GENOMIC DNA]</scope>
</reference>
<evidence type="ECO:0000313" key="2">
    <source>
        <dbReference type="EMBL" id="CAL7944842.1"/>
    </source>
</evidence>
<gene>
    <name evidence="2" type="ORF">XYLVIOL_LOCUS6881</name>
</gene>
<proteinExistence type="predicted"/>
<dbReference type="Proteomes" id="UP001642520">
    <property type="component" value="Unassembled WGS sequence"/>
</dbReference>
<feature type="region of interest" description="Disordered" evidence="1">
    <location>
        <begin position="269"/>
        <end position="310"/>
    </location>
</feature>
<comment type="caution">
    <text evidence="2">The sequence shown here is derived from an EMBL/GenBank/DDBJ whole genome shotgun (WGS) entry which is preliminary data.</text>
</comment>
<name>A0ABP1NXW4_XYLVO</name>
<keyword evidence="3" id="KW-1185">Reference proteome</keyword>
<sequence>MPAIWSSSERPISVRTVWVDGIRHAILSPDDPLINSKSRCSRVSRNKNFSTEYQQLESRLDRLNGCFTNLQVVVNNNLSDVKDPPQMYRKFSAPPCSRISSSTCETNTLESLSKDDKRMKKKHQHCHKAVKEDSDFFIDKRVVKNDNCDTRRPKSEPNFKSNATESRQIEGASDTFWNPLFERVLQWLDLSGRARSYDFEEDSVRRSPCEMEQKWSATKRRLPRLKRDSFEEKERIIVKNSKLHKECDCEYFKREENQRFQRRLPKIKNTKERFQEGDEMSVDPLPRVLNTGDVSSKSDEEESRNEIKGKASATTMWCPPGRLKLHVVIPNLVCKENYTSSQESLIND</sequence>
<evidence type="ECO:0000256" key="1">
    <source>
        <dbReference type="SAM" id="MobiDB-lite"/>
    </source>
</evidence>
<organism evidence="2 3">
    <name type="scientific">Xylocopa violacea</name>
    <name type="common">Violet carpenter bee</name>
    <name type="synonym">Apis violacea</name>
    <dbReference type="NCBI Taxonomy" id="135666"/>
    <lineage>
        <taxon>Eukaryota</taxon>
        <taxon>Metazoa</taxon>
        <taxon>Ecdysozoa</taxon>
        <taxon>Arthropoda</taxon>
        <taxon>Hexapoda</taxon>
        <taxon>Insecta</taxon>
        <taxon>Pterygota</taxon>
        <taxon>Neoptera</taxon>
        <taxon>Endopterygota</taxon>
        <taxon>Hymenoptera</taxon>
        <taxon>Apocrita</taxon>
        <taxon>Aculeata</taxon>
        <taxon>Apoidea</taxon>
        <taxon>Anthophila</taxon>
        <taxon>Apidae</taxon>
        <taxon>Xylocopa</taxon>
        <taxon>Xylocopa</taxon>
    </lineage>
</organism>
<accession>A0ABP1NXW4</accession>
<protein>
    <submittedName>
        <fullName evidence="2">Uncharacterized protein</fullName>
    </submittedName>
</protein>
<evidence type="ECO:0000313" key="3">
    <source>
        <dbReference type="Proteomes" id="UP001642520"/>
    </source>
</evidence>